<evidence type="ECO:0000256" key="2">
    <source>
        <dbReference type="ARBA" id="ARBA00008061"/>
    </source>
</evidence>
<dbReference type="InterPro" id="IPR045857">
    <property type="entry name" value="O16G_dom_2"/>
</dbReference>
<feature type="domain" description="Glycosyl hydrolase family 13 catalytic" evidence="6">
    <location>
        <begin position="82"/>
        <end position="458"/>
    </location>
</feature>
<dbReference type="CDD" id="cd11328">
    <property type="entry name" value="AmyAc_maltase"/>
    <property type="match status" value="1"/>
</dbReference>
<reference evidence="7" key="2">
    <citation type="submission" date="2023-05" db="EMBL/GenBank/DDBJ databases">
        <authorList>
            <person name="Fouks B."/>
        </authorList>
    </citation>
    <scope>NUCLEOTIDE SEQUENCE</scope>
    <source>
        <strain evidence="7">Stay&amp;Tobe</strain>
        <tissue evidence="7">Testes</tissue>
    </source>
</reference>
<dbReference type="EMBL" id="JASPKZ010005303">
    <property type="protein sequence ID" value="KAJ9588789.1"/>
    <property type="molecule type" value="Genomic_DNA"/>
</dbReference>
<protein>
    <recommendedName>
        <fullName evidence="3">alpha-glucosidase</fullName>
        <ecNumber evidence="3">3.2.1.20</ecNumber>
    </recommendedName>
</protein>
<proteinExistence type="inferred from homology"/>
<accession>A0AAD7ZXW2</accession>
<name>A0AAD7ZXW2_DIPPU</name>
<dbReference type="PANTHER" id="PTHR10357">
    <property type="entry name" value="ALPHA-AMYLASE FAMILY MEMBER"/>
    <property type="match status" value="1"/>
</dbReference>
<dbReference type="InterPro" id="IPR006047">
    <property type="entry name" value="GH13_cat_dom"/>
</dbReference>
<comment type="similarity">
    <text evidence="2">Belongs to the glycosyl hydrolase 13 family.</text>
</comment>
<feature type="non-terminal residue" evidence="7">
    <location>
        <position position="603"/>
    </location>
</feature>
<dbReference type="Proteomes" id="UP001233999">
    <property type="component" value="Unassembled WGS sequence"/>
</dbReference>
<evidence type="ECO:0000259" key="6">
    <source>
        <dbReference type="SMART" id="SM00642"/>
    </source>
</evidence>
<dbReference type="InterPro" id="IPR017853">
    <property type="entry name" value="GH"/>
</dbReference>
<dbReference type="AlphaFoldDB" id="A0AAD7ZXW2"/>
<keyword evidence="5" id="KW-0378">Hydrolase</keyword>
<comment type="catalytic activity">
    <reaction evidence="1">
        <text>Hydrolysis of terminal, non-reducing (1-&gt;4)-linked alpha-D-glucose residues with release of alpha-D-glucose.</text>
        <dbReference type="EC" id="3.2.1.20"/>
    </reaction>
</comment>
<keyword evidence="5" id="KW-0326">Glycosidase</keyword>
<evidence type="ECO:0000313" key="7">
    <source>
        <dbReference type="EMBL" id="KAJ9588789.1"/>
    </source>
</evidence>
<dbReference type="FunFam" id="3.90.400.10:FF:000001">
    <property type="entry name" value="Maltase A3, isoform A"/>
    <property type="match status" value="1"/>
</dbReference>
<keyword evidence="4" id="KW-0325">Glycoprotein</keyword>
<gene>
    <name evidence="7" type="ORF">L9F63_017900</name>
</gene>
<dbReference type="GO" id="GO:0004558">
    <property type="term" value="F:alpha-1,4-glucosidase activity"/>
    <property type="evidence" value="ECO:0007669"/>
    <property type="project" value="UniProtKB-EC"/>
</dbReference>
<evidence type="ECO:0000313" key="8">
    <source>
        <dbReference type="Proteomes" id="UP001233999"/>
    </source>
</evidence>
<dbReference type="SUPFAM" id="SSF51445">
    <property type="entry name" value="(Trans)glycosidases"/>
    <property type="match status" value="1"/>
</dbReference>
<evidence type="ECO:0000256" key="4">
    <source>
        <dbReference type="ARBA" id="ARBA00023180"/>
    </source>
</evidence>
<comment type="caution">
    <text evidence="7">The sequence shown here is derived from an EMBL/GenBank/DDBJ whole genome shotgun (WGS) entry which is preliminary data.</text>
</comment>
<dbReference type="Gene3D" id="3.20.20.80">
    <property type="entry name" value="Glycosidases"/>
    <property type="match status" value="1"/>
</dbReference>
<evidence type="ECO:0000256" key="5">
    <source>
        <dbReference type="ARBA" id="ARBA00023295"/>
    </source>
</evidence>
<dbReference type="SMART" id="SM00642">
    <property type="entry name" value="Aamy"/>
    <property type="match status" value="1"/>
</dbReference>
<dbReference type="Pfam" id="PF00128">
    <property type="entry name" value="Alpha-amylase"/>
    <property type="match status" value="1"/>
</dbReference>
<dbReference type="Gene3D" id="2.60.40.1180">
    <property type="entry name" value="Golgi alpha-mannosidase II"/>
    <property type="match status" value="1"/>
</dbReference>
<dbReference type="PANTHER" id="PTHR10357:SF179">
    <property type="entry name" value="NEUTRAL AND BASIC AMINO ACID TRANSPORT PROTEIN RBAT"/>
    <property type="match status" value="1"/>
</dbReference>
<dbReference type="EC" id="3.2.1.20" evidence="3"/>
<sequence>LKTPADEDTHNLVYRPLSISTQHVAIARRMTVTKSCICCVNSMKTKCLKHFGREYLVLFLFTLCCADEMADANWWKHAVFYQIYPRSFKDSDRDGIGDLKGTTEKLDHLKEIGVDGVWLSPIYPSPMADFGYDISDFRNVDPMFGTLEDFDALLIKANELGIKLILDFVPNHSSDEHVWFVNSLQKIDPYTDYYMWDDGKLDESGNRIPPNNWQSEFGGAAWSWKEERQQYYLHQFDPKQPDLNYTNPAVVEEMKDVLRFWLDKGVHGFRVDAVPWLFEGSFDSNATKAPHNLPETYDMVMQWRRVLDEKSEQYNETKVFMLEVYGTEEEVMAYYGTASAPGAHFPFNFRFITDLNNQSTATDFANVINNYLQQIIEDRVSNWVLGNHDQHRVATRYGQKLVDGMHFLSLLLPGIGVTYDGEEIGMEDTYITWEQCQDPQGVNAGPDHYLERTRDLERTPFQWDNTTSAGFSASANTWLPVNSNYKELNLEAQKTAEKSHYKVYKQLTQLRKKEIFAQGTTEVAALSDHVLGFTRVLEGSDTYVIVVNLGDEIESININDKFTSLPDQLTTVAVSIYSQHDVGELMDSGNFQIQPKEAFVLAT</sequence>
<organism evidence="7 8">
    <name type="scientific">Diploptera punctata</name>
    <name type="common">Pacific beetle cockroach</name>
    <dbReference type="NCBI Taxonomy" id="6984"/>
    <lineage>
        <taxon>Eukaryota</taxon>
        <taxon>Metazoa</taxon>
        <taxon>Ecdysozoa</taxon>
        <taxon>Arthropoda</taxon>
        <taxon>Hexapoda</taxon>
        <taxon>Insecta</taxon>
        <taxon>Pterygota</taxon>
        <taxon>Neoptera</taxon>
        <taxon>Polyneoptera</taxon>
        <taxon>Dictyoptera</taxon>
        <taxon>Blattodea</taxon>
        <taxon>Blaberoidea</taxon>
        <taxon>Blaberidae</taxon>
        <taxon>Diplopterinae</taxon>
        <taxon>Diploptera</taxon>
    </lineage>
</organism>
<keyword evidence="8" id="KW-1185">Reference proteome</keyword>
<feature type="non-terminal residue" evidence="7">
    <location>
        <position position="1"/>
    </location>
</feature>
<reference evidence="7" key="1">
    <citation type="journal article" date="2023" name="IScience">
        <title>Live-bearing cockroach genome reveals convergent evolutionary mechanisms linked to viviparity in insects and beyond.</title>
        <authorList>
            <person name="Fouks B."/>
            <person name="Harrison M.C."/>
            <person name="Mikhailova A.A."/>
            <person name="Marchal E."/>
            <person name="English S."/>
            <person name="Carruthers M."/>
            <person name="Jennings E.C."/>
            <person name="Chiamaka E.L."/>
            <person name="Frigard R.A."/>
            <person name="Pippel M."/>
            <person name="Attardo G.M."/>
            <person name="Benoit J.B."/>
            <person name="Bornberg-Bauer E."/>
            <person name="Tobe S.S."/>
        </authorList>
    </citation>
    <scope>NUCLEOTIDE SEQUENCE</scope>
    <source>
        <strain evidence="7">Stay&amp;Tobe</strain>
    </source>
</reference>
<evidence type="ECO:0000256" key="1">
    <source>
        <dbReference type="ARBA" id="ARBA00001657"/>
    </source>
</evidence>
<dbReference type="InterPro" id="IPR013780">
    <property type="entry name" value="Glyco_hydro_b"/>
</dbReference>
<dbReference type="Gene3D" id="3.90.400.10">
    <property type="entry name" value="Oligo-1,6-glucosidase, Domain 2"/>
    <property type="match status" value="1"/>
</dbReference>
<dbReference type="GO" id="GO:0005975">
    <property type="term" value="P:carbohydrate metabolic process"/>
    <property type="evidence" value="ECO:0007669"/>
    <property type="project" value="InterPro"/>
</dbReference>
<evidence type="ECO:0000256" key="3">
    <source>
        <dbReference type="ARBA" id="ARBA00012741"/>
    </source>
</evidence>